<dbReference type="GO" id="GO:0005886">
    <property type="term" value="C:plasma membrane"/>
    <property type="evidence" value="ECO:0007669"/>
    <property type="project" value="UniProtKB-SubCell"/>
</dbReference>
<feature type="region of interest" description="Disordered" evidence="9">
    <location>
        <begin position="562"/>
        <end position="590"/>
    </location>
</feature>
<protein>
    <submittedName>
        <fullName evidence="11">Protein UPSTREAM OF FLC-like</fullName>
    </submittedName>
</protein>
<evidence type="ECO:0000313" key="11">
    <source>
        <dbReference type="EMBL" id="KZV18393.1"/>
    </source>
</evidence>
<feature type="coiled-coil region" evidence="8">
    <location>
        <begin position="898"/>
        <end position="950"/>
    </location>
</feature>
<evidence type="ECO:0000256" key="1">
    <source>
        <dbReference type="ARBA" id="ARBA00004413"/>
    </source>
</evidence>
<dbReference type="GO" id="GO:0051301">
    <property type="term" value="P:cell division"/>
    <property type="evidence" value="ECO:0007669"/>
    <property type="project" value="UniProtKB-KW"/>
</dbReference>
<evidence type="ECO:0000256" key="2">
    <source>
        <dbReference type="ARBA" id="ARBA00022473"/>
    </source>
</evidence>
<keyword evidence="12" id="KW-1185">Reference proteome</keyword>
<reference evidence="11 12" key="1">
    <citation type="journal article" date="2015" name="Proc. Natl. Acad. Sci. U.S.A.">
        <title>The resurrection genome of Boea hygrometrica: A blueprint for survival of dehydration.</title>
        <authorList>
            <person name="Xiao L."/>
            <person name="Yang G."/>
            <person name="Zhang L."/>
            <person name="Yang X."/>
            <person name="Zhao S."/>
            <person name="Ji Z."/>
            <person name="Zhou Q."/>
            <person name="Hu M."/>
            <person name="Wang Y."/>
            <person name="Chen M."/>
            <person name="Xu Y."/>
            <person name="Jin H."/>
            <person name="Xiao X."/>
            <person name="Hu G."/>
            <person name="Bao F."/>
            <person name="Hu Y."/>
            <person name="Wan P."/>
            <person name="Li L."/>
            <person name="Deng X."/>
            <person name="Kuang T."/>
            <person name="Xiang C."/>
            <person name="Zhu J.K."/>
            <person name="Oliver M.J."/>
            <person name="He Y."/>
        </authorList>
    </citation>
    <scope>NUCLEOTIDE SEQUENCE [LARGE SCALE GENOMIC DNA]</scope>
    <source>
        <strain evidence="12">cv. XS01</strain>
    </source>
</reference>
<keyword evidence="3" id="KW-1003">Cell membrane</keyword>
<evidence type="ECO:0000256" key="7">
    <source>
        <dbReference type="ARBA" id="ARBA00024211"/>
    </source>
</evidence>
<feature type="region of interest" description="Disordered" evidence="9">
    <location>
        <begin position="739"/>
        <end position="812"/>
    </location>
</feature>
<evidence type="ECO:0000256" key="9">
    <source>
        <dbReference type="SAM" id="MobiDB-lite"/>
    </source>
</evidence>
<keyword evidence="4" id="KW-0132">Cell division</keyword>
<sequence length="1000" mass="111700">MEAKSGAEVRRLHIVYFLSRKGGVEHPHLIRVSHLCRNGVRLRDIKRWLRELRGDDLPESYSWSFKRRYRTGYVWQDIQDDDLVTPISDNEYVLKGSEIASTKNTTGVSIGKKQPCLDEGQKATPEYQDQSLIPRHISMKSSPQIEEEYPVFGSEASTLTDNSLTLETQKNDINDRDGIKHEKLDKKTSYDGKIDNPKKRNNKVEIDEKITKHAASSNAASVPHKFSKSKSCSSYATSSNVFRNMMSCGAINTDDSATVTISKNHIPFSSLCSTDQKTVHSAETLKGDRTIGVPHRIYTIPWMDRQWSSRNGGMKDAMEDKEESKVQTRASAGAYKPINGPNCSQCGKPFKPEKLHAHMKFCKGMKALSRSASVSISKDPFGKEQLYLDEGQKAISEYRDQNLISRHILTKPSSDVEEYPVFGSETSSLIDDSLNLETHKSIINDTDGIKQEIPDEEPSSKGKVNSPNKRNDKVKIDEKITKQAAASNAASVQHNFSKSKSCSSCGSSRNMFRNMLSCHAINTDDSATVTISKNHGPFFNICSTDQRIIHSAETRIGNRKIGAPHRIDNTPWHQQQWGGRDSRNDGMKDSTEAKKIPASAAAYKPIYDPKCSQCGKPFKPEKLHAHMKSCKGMKALFKNASFAKKTEQKSPSERIAWYCDMSWAEKPTKRVLPPPAQEYNPIPFIKDACTKCFNARDLIREDLLCHFGFSRKGVAVEGDLAERIMKSYLLEAYKKHESEASRGSIPRTEERANSTSKEPVNLSLEEPVNPPPAEPTKEKRRKSSSGGDKHPKKKKTSSSAEVNTEAGASQPDVEVSSFIAQPVTSTIVAFFHHFIPPLDAPVVNSASDKKVTEALTSNFLQALIWGGELSRRVTKAREVANSSKRSLNDVMAKHDKLMKEIEDVRGAFDAEKKSLEQKLTSSEASVIRLQEEMKKAGEEAEEKIKRAQEEAEASWEKRKADFLKDNGYSEAEHPFSFLDVLKSLEALPDDGEAEPSGAKK</sequence>
<dbReference type="OrthoDB" id="1907705at2759"/>
<dbReference type="InterPro" id="IPR048351">
    <property type="entry name" value="SOK_DIX"/>
</dbReference>
<evidence type="ECO:0000256" key="8">
    <source>
        <dbReference type="SAM" id="Coils"/>
    </source>
</evidence>
<dbReference type="InterPro" id="IPR010369">
    <property type="entry name" value="SOK"/>
</dbReference>
<dbReference type="PANTHER" id="PTHR31083">
    <property type="entry name" value="UPSTREAM OF FLC PROTEIN (DUF966)"/>
    <property type="match status" value="1"/>
</dbReference>
<comment type="subcellular location">
    <subcellularLocation>
        <location evidence="1">Cell membrane</location>
        <topology evidence="1">Peripheral membrane protein</topology>
        <orientation evidence="1">Cytoplasmic side</orientation>
    </subcellularLocation>
</comment>
<dbReference type="EMBL" id="KV017463">
    <property type="protein sequence ID" value="KZV18393.1"/>
    <property type="molecule type" value="Genomic_DNA"/>
</dbReference>
<comment type="similarity">
    <text evidence="7">Belongs to the SOSEKI family.</text>
</comment>
<keyword evidence="2" id="KW-0217">Developmental protein</keyword>
<proteinExistence type="inferred from homology"/>
<gene>
    <name evidence="11" type="ORF">F511_21533</name>
</gene>
<evidence type="ECO:0000256" key="3">
    <source>
        <dbReference type="ARBA" id="ARBA00022475"/>
    </source>
</evidence>
<organism evidence="11 12">
    <name type="scientific">Dorcoceras hygrometricum</name>
    <dbReference type="NCBI Taxonomy" id="472368"/>
    <lineage>
        <taxon>Eukaryota</taxon>
        <taxon>Viridiplantae</taxon>
        <taxon>Streptophyta</taxon>
        <taxon>Embryophyta</taxon>
        <taxon>Tracheophyta</taxon>
        <taxon>Spermatophyta</taxon>
        <taxon>Magnoliopsida</taxon>
        <taxon>eudicotyledons</taxon>
        <taxon>Gunneridae</taxon>
        <taxon>Pentapetalae</taxon>
        <taxon>asterids</taxon>
        <taxon>lamiids</taxon>
        <taxon>Lamiales</taxon>
        <taxon>Gesneriaceae</taxon>
        <taxon>Didymocarpoideae</taxon>
        <taxon>Trichosporeae</taxon>
        <taxon>Loxocarpinae</taxon>
        <taxon>Dorcoceras</taxon>
    </lineage>
</organism>
<evidence type="ECO:0000256" key="4">
    <source>
        <dbReference type="ARBA" id="ARBA00022618"/>
    </source>
</evidence>
<feature type="compositionally biased region" description="Basic and acidic residues" evidence="9">
    <location>
        <begin position="169"/>
        <end position="181"/>
    </location>
</feature>
<dbReference type="AlphaFoldDB" id="A0A2Z7A9Q7"/>
<dbReference type="Proteomes" id="UP000250235">
    <property type="component" value="Unassembled WGS sequence"/>
</dbReference>
<name>A0A2Z7A9Q7_9LAMI</name>
<dbReference type="GO" id="GO:0051258">
    <property type="term" value="P:protein polymerization"/>
    <property type="evidence" value="ECO:0007669"/>
    <property type="project" value="UniProtKB-ARBA"/>
</dbReference>
<keyword evidence="8" id="KW-0175">Coiled coil</keyword>
<keyword evidence="6" id="KW-0131">Cell cycle</keyword>
<keyword evidence="5" id="KW-0472">Membrane</keyword>
<feature type="region of interest" description="Disordered" evidence="9">
    <location>
        <begin position="445"/>
        <end position="472"/>
    </location>
</feature>
<feature type="domain" description="SOSEKI DIX-like" evidence="10">
    <location>
        <begin position="13"/>
        <end position="99"/>
    </location>
</feature>
<evidence type="ECO:0000313" key="12">
    <source>
        <dbReference type="Proteomes" id="UP000250235"/>
    </source>
</evidence>
<accession>A0A2Z7A9Q7</accession>
<feature type="region of interest" description="Disordered" evidence="9">
    <location>
        <begin position="160"/>
        <end position="181"/>
    </location>
</feature>
<evidence type="ECO:0000256" key="5">
    <source>
        <dbReference type="ARBA" id="ARBA00023136"/>
    </source>
</evidence>
<evidence type="ECO:0000259" key="10">
    <source>
        <dbReference type="Pfam" id="PF06136"/>
    </source>
</evidence>
<evidence type="ECO:0000256" key="6">
    <source>
        <dbReference type="ARBA" id="ARBA00023306"/>
    </source>
</evidence>
<feature type="compositionally biased region" description="Basic and acidic residues" evidence="9">
    <location>
        <begin position="580"/>
        <end position="590"/>
    </location>
</feature>
<dbReference type="Pfam" id="PF06136">
    <property type="entry name" value="SOK"/>
    <property type="match status" value="1"/>
</dbReference>
<dbReference type="PANTHER" id="PTHR31083:SF5">
    <property type="entry name" value="PROTEIN SOSEKI 1"/>
    <property type="match status" value="1"/>
</dbReference>